<keyword evidence="2" id="KW-0677">Repeat</keyword>
<dbReference type="Pfam" id="PF00400">
    <property type="entry name" value="WD40"/>
    <property type="match status" value="1"/>
</dbReference>
<accession>A0A814A5C1</accession>
<feature type="region of interest" description="Disordered" evidence="4">
    <location>
        <begin position="73"/>
        <end position="104"/>
    </location>
</feature>
<sequence>MTTSLAALAASSTAHTTSNSLMSTNLSTTNNQKANSSPGVDINDLTSDIKTEFYTREGLWKLIPSLEYVKQTQNSSNPVSPNSNYNNNTSQNTSSQTNQNLNINSNSDPVKISLFNFTKSQVFRDFYINTRENVKNLCHECLKSQRREKKRLNKLNESESNDEDNNDVIFKSQMYNDSSDEDDDNNWSDSDDYSQRLCRLCKVNLIRNDFIDSSDSESDDESKKNNTKSSSSLSLMIFNYAREIYTYESTPVSSKAELKNIIDKKTYKTVMSTCFDINTTATLSNTLSLQLTRAQNANLSNSDFDRINFSTSPSQLSLIVAAGFNKGEIHVFDVFKKDASVFYNNLKLVDKTSVTCIKWLPNTMNLFLVSYSSGNIYLYDVNYQAQSSVAPTFSKIYQNDSFSVYTNNSSSTQSNTTSSNSSTPNTTQNSNSQTELLNNSSSNSLSSHTKKLILSNSNQQQQQTQNPKNPLLKLNIGPDPNYSYCINQFEFSPCGKYLAIVSQDGYLRVFSFFYKNNQEMQFQLKCSMKSYFGGLLCVTWSSDGKFLATGGEDDMITVFNFIDMKVACRGRGHASWINSVSFDPWAKLSNFNFNLKEEIMENDESDDESDLEDYHLKKQELEKNLEKLELEKKTKITAPKKRTISTLSDFNPAHSFTQNNSIFYRLASVGQDNQICFWDLTEDVLKEKPNRSRITSFIQQSQYQHHHHHHVSVQPSVNLSQSDTVSLKETKEKTSLVSTAKNLFASKEKSDNDDSSISTPKSGTLTGSFFRRHKRNPSINSTSSQVTSTEAKTKSSKSTPIVLNSYKKSTNLFTNLTPIENVSTPILSSNTPLDNSMNSSNSRKSQNVATTSSAFNLCPKLDEVPLIEPLICKRIANERLTSIVFKKDCFLVASQDGFVNTWARPGRNLSKKNKFVNETSSTCL</sequence>
<feature type="region of interest" description="Disordered" evidence="4">
    <location>
        <begin position="1"/>
        <end position="39"/>
    </location>
</feature>
<dbReference type="PANTHER" id="PTHR14107:SF16">
    <property type="entry name" value="AT02583P"/>
    <property type="match status" value="1"/>
</dbReference>
<dbReference type="Gene3D" id="2.130.10.10">
    <property type="entry name" value="YVTN repeat-like/Quinoprotein amine dehydrogenase"/>
    <property type="match status" value="2"/>
</dbReference>
<dbReference type="InterPro" id="IPR051362">
    <property type="entry name" value="WD_repeat_creC_regulators"/>
</dbReference>
<evidence type="ECO:0000256" key="4">
    <source>
        <dbReference type="SAM" id="MobiDB-lite"/>
    </source>
</evidence>
<evidence type="ECO:0000256" key="2">
    <source>
        <dbReference type="ARBA" id="ARBA00022737"/>
    </source>
</evidence>
<dbReference type="Proteomes" id="UP000663879">
    <property type="component" value="Unassembled WGS sequence"/>
</dbReference>
<evidence type="ECO:0000256" key="1">
    <source>
        <dbReference type="ARBA" id="ARBA00022574"/>
    </source>
</evidence>
<keyword evidence="3" id="KW-0175">Coiled coil</keyword>
<proteinExistence type="predicted"/>
<evidence type="ECO:0000313" key="5">
    <source>
        <dbReference type="EMBL" id="CAF0909785.1"/>
    </source>
</evidence>
<evidence type="ECO:0000256" key="3">
    <source>
        <dbReference type="SAM" id="Coils"/>
    </source>
</evidence>
<feature type="compositionally biased region" description="Polar residues" evidence="4">
    <location>
        <begin position="755"/>
        <end position="767"/>
    </location>
</feature>
<dbReference type="InterPro" id="IPR001680">
    <property type="entry name" value="WD40_rpt"/>
</dbReference>
<feature type="region of interest" description="Disordered" evidence="4">
    <location>
        <begin position="408"/>
        <end position="445"/>
    </location>
</feature>
<evidence type="ECO:0000313" key="6">
    <source>
        <dbReference type="Proteomes" id="UP000663879"/>
    </source>
</evidence>
<feature type="compositionally biased region" description="Low complexity" evidence="4">
    <location>
        <begin position="1"/>
        <end position="31"/>
    </location>
</feature>
<organism evidence="5 6">
    <name type="scientific">Brachionus calyciflorus</name>
    <dbReference type="NCBI Taxonomy" id="104777"/>
    <lineage>
        <taxon>Eukaryota</taxon>
        <taxon>Metazoa</taxon>
        <taxon>Spiralia</taxon>
        <taxon>Gnathifera</taxon>
        <taxon>Rotifera</taxon>
        <taxon>Eurotatoria</taxon>
        <taxon>Monogononta</taxon>
        <taxon>Pseudotrocha</taxon>
        <taxon>Ploima</taxon>
        <taxon>Brachionidae</taxon>
        <taxon>Brachionus</taxon>
    </lineage>
</organism>
<dbReference type="SMART" id="SM00320">
    <property type="entry name" value="WD40"/>
    <property type="match status" value="4"/>
</dbReference>
<feature type="compositionally biased region" description="Polar residues" evidence="4">
    <location>
        <begin position="777"/>
        <end position="786"/>
    </location>
</feature>
<feature type="region of interest" description="Disordered" evidence="4">
    <location>
        <begin position="747"/>
        <end position="798"/>
    </location>
</feature>
<keyword evidence="6" id="KW-1185">Reference proteome</keyword>
<dbReference type="PANTHER" id="PTHR14107">
    <property type="entry name" value="WD REPEAT PROTEIN"/>
    <property type="match status" value="1"/>
</dbReference>
<name>A0A814A5C1_9BILA</name>
<evidence type="ECO:0008006" key="7">
    <source>
        <dbReference type="Google" id="ProtNLM"/>
    </source>
</evidence>
<dbReference type="SUPFAM" id="SSF50978">
    <property type="entry name" value="WD40 repeat-like"/>
    <property type="match status" value="1"/>
</dbReference>
<protein>
    <recommendedName>
        <fullName evidence="7">WDR20</fullName>
    </recommendedName>
</protein>
<dbReference type="AlphaFoldDB" id="A0A814A5C1"/>
<dbReference type="InterPro" id="IPR036322">
    <property type="entry name" value="WD40_repeat_dom_sf"/>
</dbReference>
<keyword evidence="1" id="KW-0853">WD repeat</keyword>
<feature type="coiled-coil region" evidence="3">
    <location>
        <begin position="611"/>
        <end position="638"/>
    </location>
</feature>
<comment type="caution">
    <text evidence="5">The sequence shown here is derived from an EMBL/GenBank/DDBJ whole genome shotgun (WGS) entry which is preliminary data.</text>
</comment>
<gene>
    <name evidence="5" type="ORF">OXX778_LOCUS11840</name>
</gene>
<dbReference type="InterPro" id="IPR015943">
    <property type="entry name" value="WD40/YVTN_repeat-like_dom_sf"/>
</dbReference>
<dbReference type="EMBL" id="CAJNOC010002056">
    <property type="protein sequence ID" value="CAF0909785.1"/>
    <property type="molecule type" value="Genomic_DNA"/>
</dbReference>
<dbReference type="OrthoDB" id="3367at2759"/>
<reference evidence="5" key="1">
    <citation type="submission" date="2021-02" db="EMBL/GenBank/DDBJ databases">
        <authorList>
            <person name="Nowell W R."/>
        </authorList>
    </citation>
    <scope>NUCLEOTIDE SEQUENCE</scope>
    <source>
        <strain evidence="5">Ploen Becks lab</strain>
    </source>
</reference>